<dbReference type="STRING" id="126957.T1IV00"/>
<evidence type="ECO:0000256" key="2">
    <source>
        <dbReference type="ARBA" id="ARBA00022723"/>
    </source>
</evidence>
<keyword evidence="4 6" id="KW-0560">Oxidoreductase</keyword>
<reference evidence="9" key="2">
    <citation type="submission" date="2015-02" db="UniProtKB">
        <authorList>
            <consortium name="EnsemblMetazoa"/>
        </authorList>
    </citation>
    <scope>IDENTIFICATION</scope>
</reference>
<evidence type="ECO:0000256" key="5">
    <source>
        <dbReference type="ARBA" id="ARBA00048488"/>
    </source>
</evidence>
<dbReference type="PROSITE" id="PS51790">
    <property type="entry name" value="MSRB"/>
    <property type="match status" value="1"/>
</dbReference>
<dbReference type="Gene3D" id="2.170.150.20">
    <property type="entry name" value="Peptide methionine sulfoxide reductase"/>
    <property type="match status" value="1"/>
</dbReference>
<dbReference type="GO" id="GO:0006979">
    <property type="term" value="P:response to oxidative stress"/>
    <property type="evidence" value="ECO:0007669"/>
    <property type="project" value="InterPro"/>
</dbReference>
<dbReference type="EnsemblMetazoa" id="SMAR004987-RA">
    <property type="protein sequence ID" value="SMAR004987-PA"/>
    <property type="gene ID" value="SMAR004987"/>
</dbReference>
<dbReference type="HOGENOM" id="CLU_031040_8_2_1"/>
<dbReference type="PANTHER" id="PTHR10173:SF52">
    <property type="entry name" value="METHIONINE-R-SULFOXIDE REDUCTASE B1"/>
    <property type="match status" value="1"/>
</dbReference>
<accession>T1IV00</accession>
<evidence type="ECO:0000256" key="1">
    <source>
        <dbReference type="ARBA" id="ARBA00007174"/>
    </source>
</evidence>
<dbReference type="InterPro" id="IPR011057">
    <property type="entry name" value="Mss4-like_sf"/>
</dbReference>
<dbReference type="GO" id="GO:0005737">
    <property type="term" value="C:cytoplasm"/>
    <property type="evidence" value="ECO:0007669"/>
    <property type="project" value="TreeGrafter"/>
</dbReference>
<dbReference type="PhylomeDB" id="T1IV00"/>
<sequence>MIALRFGNTLRKFSTFTLNRYTLKSNLLVGKMSENREISTSSDESTGNKESSNTPYKAGRSQRLQITDNEWEKHLDEERFYVCRKKGTELPFSGKYTENKSTGLYNCACCGAILFSSQSKFDSGCGWPSFFQPHVVDGENNIQENDDTSLGVKRTEVICKQCDSHLGHVFPDGPPPTGLRYCINSLSLQFEAKDKL</sequence>
<dbReference type="GO" id="GO:0030091">
    <property type="term" value="P:protein repair"/>
    <property type="evidence" value="ECO:0007669"/>
    <property type="project" value="InterPro"/>
</dbReference>
<dbReference type="FunFam" id="2.170.150.20:FF:000001">
    <property type="entry name" value="Peptide methionine sulfoxide reductase MsrB"/>
    <property type="match status" value="1"/>
</dbReference>
<dbReference type="GO" id="GO:0046872">
    <property type="term" value="F:metal ion binding"/>
    <property type="evidence" value="ECO:0007669"/>
    <property type="project" value="UniProtKB-KW"/>
</dbReference>
<dbReference type="eggNOG" id="KOG0856">
    <property type="taxonomic scope" value="Eukaryota"/>
</dbReference>
<keyword evidence="2 6" id="KW-0479">Metal-binding</keyword>
<reference evidence="10" key="1">
    <citation type="submission" date="2011-05" db="EMBL/GenBank/DDBJ databases">
        <authorList>
            <person name="Richards S.R."/>
            <person name="Qu J."/>
            <person name="Jiang H."/>
            <person name="Jhangiani S.N."/>
            <person name="Agravi P."/>
            <person name="Goodspeed R."/>
            <person name="Gross S."/>
            <person name="Mandapat C."/>
            <person name="Jackson L."/>
            <person name="Mathew T."/>
            <person name="Pu L."/>
            <person name="Thornton R."/>
            <person name="Saada N."/>
            <person name="Wilczek-Boney K.B."/>
            <person name="Lee S."/>
            <person name="Kovar C."/>
            <person name="Wu Y."/>
            <person name="Scherer S.E."/>
            <person name="Worley K.C."/>
            <person name="Muzny D.M."/>
            <person name="Gibbs R."/>
        </authorList>
    </citation>
    <scope>NUCLEOTIDE SEQUENCE</scope>
    <source>
        <strain evidence="10">Brora</strain>
    </source>
</reference>
<evidence type="ECO:0000259" key="8">
    <source>
        <dbReference type="PROSITE" id="PS51790"/>
    </source>
</evidence>
<dbReference type="InterPro" id="IPR028427">
    <property type="entry name" value="Met_Sox_Rdtase_MsrB"/>
</dbReference>
<dbReference type="AlphaFoldDB" id="T1IV00"/>
<evidence type="ECO:0000256" key="4">
    <source>
        <dbReference type="ARBA" id="ARBA00023002"/>
    </source>
</evidence>
<organism evidence="9 10">
    <name type="scientific">Strigamia maritima</name>
    <name type="common">European centipede</name>
    <name type="synonym">Geophilus maritimus</name>
    <dbReference type="NCBI Taxonomy" id="126957"/>
    <lineage>
        <taxon>Eukaryota</taxon>
        <taxon>Metazoa</taxon>
        <taxon>Ecdysozoa</taxon>
        <taxon>Arthropoda</taxon>
        <taxon>Myriapoda</taxon>
        <taxon>Chilopoda</taxon>
        <taxon>Pleurostigmophora</taxon>
        <taxon>Geophilomorpha</taxon>
        <taxon>Linotaeniidae</taxon>
        <taxon>Strigamia</taxon>
    </lineage>
</organism>
<feature type="domain" description="MsrB" evidence="8">
    <location>
        <begin position="68"/>
        <end position="193"/>
    </location>
</feature>
<evidence type="ECO:0000256" key="7">
    <source>
        <dbReference type="SAM" id="MobiDB-lite"/>
    </source>
</evidence>
<feature type="compositionally biased region" description="Polar residues" evidence="7">
    <location>
        <begin position="38"/>
        <end position="55"/>
    </location>
</feature>
<dbReference type="EC" id="1.8.4.12" evidence="6"/>
<comment type="function">
    <text evidence="6">Methionine-sulfoxide reductase that specifically reduces methionine (R)-sulfoxide back to methionine. While in many cases methionine oxidation is the result of random oxidation following oxidative stress, methionine oxidation is also a post-translational modification that takes place on specific residues.</text>
</comment>
<dbReference type="Pfam" id="PF01641">
    <property type="entry name" value="SelR"/>
    <property type="match status" value="1"/>
</dbReference>
<feature type="region of interest" description="Disordered" evidence="7">
    <location>
        <begin position="36"/>
        <end position="63"/>
    </location>
</feature>
<dbReference type="NCBIfam" id="TIGR00357">
    <property type="entry name" value="peptide-methionine (R)-S-oxide reductase MsrB"/>
    <property type="match status" value="1"/>
</dbReference>
<evidence type="ECO:0000256" key="6">
    <source>
        <dbReference type="RuleBase" id="RU365044"/>
    </source>
</evidence>
<name>T1IV00_STRMM</name>
<dbReference type="InterPro" id="IPR002579">
    <property type="entry name" value="Met_Sox_Rdtase_MsrB_dom"/>
</dbReference>
<comment type="catalytic activity">
    <reaction evidence="5 6">
        <text>L-methionyl-[protein] + [thioredoxin]-disulfide + H2O = L-methionyl-(R)-S-oxide-[protein] + [thioredoxin]-dithiol</text>
        <dbReference type="Rhea" id="RHEA:24164"/>
        <dbReference type="Rhea" id="RHEA-COMP:10698"/>
        <dbReference type="Rhea" id="RHEA-COMP:10700"/>
        <dbReference type="Rhea" id="RHEA-COMP:12313"/>
        <dbReference type="Rhea" id="RHEA-COMP:12314"/>
        <dbReference type="ChEBI" id="CHEBI:15377"/>
        <dbReference type="ChEBI" id="CHEBI:16044"/>
        <dbReference type="ChEBI" id="CHEBI:29950"/>
        <dbReference type="ChEBI" id="CHEBI:45764"/>
        <dbReference type="ChEBI" id="CHEBI:50058"/>
        <dbReference type="EC" id="1.8.4.12"/>
    </reaction>
</comment>
<dbReference type="EMBL" id="JH431567">
    <property type="status" value="NOT_ANNOTATED_CDS"/>
    <property type="molecule type" value="Genomic_DNA"/>
</dbReference>
<protein>
    <recommendedName>
        <fullName evidence="6">Peptide-methionine (R)-S-oxide reductase</fullName>
        <ecNumber evidence="6">1.8.4.12</ecNumber>
    </recommendedName>
</protein>
<proteinExistence type="inferred from homology"/>
<dbReference type="PANTHER" id="PTHR10173">
    <property type="entry name" value="METHIONINE SULFOXIDE REDUCTASE"/>
    <property type="match status" value="1"/>
</dbReference>
<comment type="similarity">
    <text evidence="1 6">Belongs to the MsrB Met sulfoxide reductase family.</text>
</comment>
<dbReference type="SUPFAM" id="SSF51316">
    <property type="entry name" value="Mss4-like"/>
    <property type="match status" value="1"/>
</dbReference>
<keyword evidence="10" id="KW-1185">Reference proteome</keyword>
<comment type="cofactor">
    <cofactor evidence="6">
        <name>Zn(2+)</name>
        <dbReference type="ChEBI" id="CHEBI:29105"/>
    </cofactor>
    <text evidence="6">Binds 1 zinc ion per subunit.</text>
</comment>
<evidence type="ECO:0000313" key="9">
    <source>
        <dbReference type="EnsemblMetazoa" id="SMAR004987-PA"/>
    </source>
</evidence>
<dbReference type="Proteomes" id="UP000014500">
    <property type="component" value="Unassembled WGS sequence"/>
</dbReference>
<keyword evidence="3 6" id="KW-0862">Zinc</keyword>
<evidence type="ECO:0000256" key="3">
    <source>
        <dbReference type="ARBA" id="ARBA00022833"/>
    </source>
</evidence>
<dbReference type="GO" id="GO:0033743">
    <property type="term" value="F:peptide-methionine (R)-S-oxide reductase activity"/>
    <property type="evidence" value="ECO:0007669"/>
    <property type="project" value="UniProtKB-EC"/>
</dbReference>
<evidence type="ECO:0000313" key="10">
    <source>
        <dbReference type="Proteomes" id="UP000014500"/>
    </source>
</evidence>